<feature type="transmembrane region" description="Helical" evidence="11">
    <location>
        <begin position="432"/>
        <end position="453"/>
    </location>
</feature>
<keyword evidence="8" id="KW-0406">Ion transport</keyword>
<keyword evidence="6" id="KW-0630">Potassium</keyword>
<keyword evidence="14" id="KW-1185">Reference proteome</keyword>
<evidence type="ECO:0000256" key="3">
    <source>
        <dbReference type="ARBA" id="ARBA00022448"/>
    </source>
</evidence>
<evidence type="ECO:0000256" key="8">
    <source>
        <dbReference type="ARBA" id="ARBA00023065"/>
    </source>
</evidence>
<keyword evidence="7 11" id="KW-1133">Transmembrane helix</keyword>
<comment type="similarity">
    <text evidence="2">Belongs to the HAK/KUP transporter (TC 2.A.72.3) family.</text>
</comment>
<evidence type="ECO:0000256" key="9">
    <source>
        <dbReference type="ARBA" id="ARBA00023136"/>
    </source>
</evidence>
<organism evidence="14 15">
    <name type="scientific">Coffea arabica</name>
    <name type="common">Arabian coffee</name>
    <dbReference type="NCBI Taxonomy" id="13443"/>
    <lineage>
        <taxon>Eukaryota</taxon>
        <taxon>Viridiplantae</taxon>
        <taxon>Streptophyta</taxon>
        <taxon>Embryophyta</taxon>
        <taxon>Tracheophyta</taxon>
        <taxon>Spermatophyta</taxon>
        <taxon>Magnoliopsida</taxon>
        <taxon>eudicotyledons</taxon>
        <taxon>Gunneridae</taxon>
        <taxon>Pentapetalae</taxon>
        <taxon>asterids</taxon>
        <taxon>lamiids</taxon>
        <taxon>Gentianales</taxon>
        <taxon>Rubiaceae</taxon>
        <taxon>Ixoroideae</taxon>
        <taxon>Gardenieae complex</taxon>
        <taxon>Bertiereae - Coffeeae clade</taxon>
        <taxon>Coffeeae</taxon>
        <taxon>Coffea</taxon>
    </lineage>
</organism>
<feature type="transmembrane region" description="Helical" evidence="11">
    <location>
        <begin position="259"/>
        <end position="278"/>
    </location>
</feature>
<feature type="transmembrane region" description="Helical" evidence="11">
    <location>
        <begin position="459"/>
        <end position="477"/>
    </location>
</feature>
<keyword evidence="5 11" id="KW-0812">Transmembrane</keyword>
<dbReference type="Proteomes" id="UP001652660">
    <property type="component" value="Chromosome 11e"/>
</dbReference>
<reference evidence="15" key="1">
    <citation type="submission" date="2025-08" db="UniProtKB">
        <authorList>
            <consortium name="RefSeq"/>
        </authorList>
    </citation>
    <scope>IDENTIFICATION</scope>
    <source>
        <tissue evidence="15">Leaves</tissue>
    </source>
</reference>
<name>A0ABM4W7N1_COFAR</name>
<dbReference type="InterPro" id="IPR003855">
    <property type="entry name" value="K+_transporter"/>
</dbReference>
<evidence type="ECO:0000256" key="4">
    <source>
        <dbReference type="ARBA" id="ARBA00022538"/>
    </source>
</evidence>
<feature type="transmembrane region" description="Helical" evidence="11">
    <location>
        <begin position="367"/>
        <end position="389"/>
    </location>
</feature>
<evidence type="ECO:0000256" key="7">
    <source>
        <dbReference type="ARBA" id="ARBA00022989"/>
    </source>
</evidence>
<evidence type="ECO:0000313" key="15">
    <source>
        <dbReference type="RefSeq" id="XP_071927800.1"/>
    </source>
</evidence>
<sequence>MKEEIEESSSVRLLRSTSSSGGGESRWVDGSEVDSESPPWSLGGDQDIREGYGSIRRRLVKKPKRVDSFDVEAMEIAGAHGNHEKDASLWQTLALAFQTLGVVYGDMGTSPLYVFSDVFSKVTITSEVDVLGALSLVMYTIALIPLMKYVFIVLKANDNGEGGTFALYSLICRYAKVNLLPNRQQADEYISSFKLKLPTPELERALNIKDALEHKSLLKTILLLLVLTGTSMVIGDGILTPAISVMSAVSGLQGEIKGFGTGALVITSIIILIALFSIQRFGTSKVGVTFAPALSLWFFSLGSIGLYNLITYDITVVRAFNPAYIYLFFRKNSSSAWSALGGCVLCITGAEAMFADLGHFSVQSIQIAFTGVVFPCLLLAYMGQAAYLSRHPDSANRIFYNSVPGIAEVGVMIVSTSLVTLVMLLIWQTNLFLALCFPLVFGTVELIYLSAVLSKIMEGGWLPLVFATFFLCIMYTWNYGSVLKYQSEVREKISMDFMLELGSTLGTVRVPGVGLLYNELVQGIPSVFGRFLLELPAIHSTIVFVCIKYVPVPVVPQDERFLFRRVCPKDYHMFRCVARYGYKDVRKDDHNAFEQLLVESLEKFLRKEAQEFALESSLQEPEFDSISMMSRESGPQDGDGIGELRIPLMHDQRLEEEETLSSQESVPALPASVMSVDEDPSLEYELSDLKEATDSGFTYLIGHGDVRAKKSSWFIKKLVINYFYGFLRRNCRGGAATMRVPHTNIMQVGMTYMV</sequence>
<comment type="subcellular location">
    <subcellularLocation>
        <location evidence="1">Cell membrane</location>
        <topology evidence="1">Multi-pass membrane protein</topology>
    </subcellularLocation>
</comment>
<keyword evidence="3" id="KW-0813">Transport</keyword>
<evidence type="ECO:0000256" key="6">
    <source>
        <dbReference type="ARBA" id="ARBA00022958"/>
    </source>
</evidence>
<evidence type="ECO:0000259" key="13">
    <source>
        <dbReference type="Pfam" id="PF22776"/>
    </source>
</evidence>
<evidence type="ECO:0000313" key="14">
    <source>
        <dbReference type="Proteomes" id="UP001652660"/>
    </source>
</evidence>
<feature type="compositionally biased region" description="Low complexity" evidence="10">
    <location>
        <begin position="8"/>
        <end position="19"/>
    </location>
</feature>
<dbReference type="InterPro" id="IPR053952">
    <property type="entry name" value="K_trans_C"/>
</dbReference>
<feature type="transmembrane region" description="Helical" evidence="11">
    <location>
        <begin position="336"/>
        <end position="355"/>
    </location>
</feature>
<evidence type="ECO:0000256" key="2">
    <source>
        <dbReference type="ARBA" id="ARBA00008440"/>
    </source>
</evidence>
<dbReference type="Pfam" id="PF22776">
    <property type="entry name" value="K_trans_C"/>
    <property type="match status" value="1"/>
</dbReference>
<evidence type="ECO:0000256" key="11">
    <source>
        <dbReference type="SAM" id="Phobius"/>
    </source>
</evidence>
<dbReference type="GeneID" id="113718685"/>
<dbReference type="PANTHER" id="PTHR30540:SF4">
    <property type="entry name" value="POTASSIUM TRANSPORTER 12-RELATED"/>
    <property type="match status" value="1"/>
</dbReference>
<dbReference type="RefSeq" id="XP_071927800.1">
    <property type="nucleotide sequence ID" value="XM_072071699.1"/>
</dbReference>
<evidence type="ECO:0000256" key="5">
    <source>
        <dbReference type="ARBA" id="ARBA00022692"/>
    </source>
</evidence>
<feature type="domain" description="K+ potassium transporter C-terminal" evidence="13">
    <location>
        <begin position="511"/>
        <end position="752"/>
    </location>
</feature>
<evidence type="ECO:0000259" key="12">
    <source>
        <dbReference type="Pfam" id="PF02705"/>
    </source>
</evidence>
<protein>
    <submittedName>
        <fullName evidence="15">Potassium transporter 12 isoform X3</fullName>
    </submittedName>
</protein>
<feature type="transmembrane region" description="Helical" evidence="11">
    <location>
        <begin position="130"/>
        <end position="151"/>
    </location>
</feature>
<keyword evidence="9 11" id="KW-0472">Membrane</keyword>
<accession>A0ABM4W7N1</accession>
<keyword evidence="4" id="KW-0633">Potassium transport</keyword>
<feature type="transmembrane region" description="Helical" evidence="11">
    <location>
        <begin position="217"/>
        <end position="239"/>
    </location>
</feature>
<feature type="domain" description="K+ potassium transporter integral membrane" evidence="12">
    <location>
        <begin position="95"/>
        <end position="405"/>
    </location>
</feature>
<dbReference type="PANTHER" id="PTHR30540">
    <property type="entry name" value="OSMOTIC STRESS POTASSIUM TRANSPORTER"/>
    <property type="match status" value="1"/>
</dbReference>
<evidence type="ECO:0000256" key="1">
    <source>
        <dbReference type="ARBA" id="ARBA00004651"/>
    </source>
</evidence>
<feature type="transmembrane region" description="Helical" evidence="11">
    <location>
        <begin position="290"/>
        <end position="310"/>
    </location>
</feature>
<dbReference type="Pfam" id="PF02705">
    <property type="entry name" value="K_trans"/>
    <property type="match status" value="1"/>
</dbReference>
<gene>
    <name evidence="15" type="primary">LOC113718685</name>
</gene>
<evidence type="ECO:0000256" key="10">
    <source>
        <dbReference type="SAM" id="MobiDB-lite"/>
    </source>
</evidence>
<proteinExistence type="inferred from homology"/>
<dbReference type="InterPro" id="IPR053951">
    <property type="entry name" value="K_trans_N"/>
</dbReference>
<feature type="transmembrane region" description="Helical" evidence="11">
    <location>
        <begin position="409"/>
        <end position="427"/>
    </location>
</feature>
<feature type="region of interest" description="Disordered" evidence="10">
    <location>
        <begin position="1"/>
        <end position="48"/>
    </location>
</feature>